<dbReference type="HOGENOM" id="CLU_1371989_0_0_1"/>
<evidence type="ECO:0000313" key="3">
    <source>
        <dbReference type="Proteomes" id="UP000027195"/>
    </source>
</evidence>
<gene>
    <name evidence="2" type="ORF">BOTBODRAFT_67841</name>
</gene>
<dbReference type="InParanoid" id="A0A067MJA5"/>
<protein>
    <recommendedName>
        <fullName evidence="1">DUF6593 domain-containing protein</fullName>
    </recommendedName>
</protein>
<evidence type="ECO:0000313" key="2">
    <source>
        <dbReference type="EMBL" id="KDQ11661.1"/>
    </source>
</evidence>
<sequence>MSPPLVANSLAFYFSANSMRNAVVTGSDVSYEITTPREIYHSGDRVTTITRVNRDGKKVIAGEYVWPPFKEARARMLSADRSTLGDWVPMSDFVRKTLGDMIRTSRTFSGTNGVQYKWSTKGVFGQHMTLTLDSDASARDSYALAVFHHPRHNIGLREVRKAYLEVSPNVQDDLDIILVTFLMVERKRRDREKRRQAG</sequence>
<dbReference type="InterPro" id="IPR046528">
    <property type="entry name" value="DUF6593"/>
</dbReference>
<dbReference type="Proteomes" id="UP000027195">
    <property type="component" value="Unassembled WGS sequence"/>
</dbReference>
<proteinExistence type="predicted"/>
<organism evidence="2 3">
    <name type="scientific">Botryobasidium botryosum (strain FD-172 SS1)</name>
    <dbReference type="NCBI Taxonomy" id="930990"/>
    <lineage>
        <taxon>Eukaryota</taxon>
        <taxon>Fungi</taxon>
        <taxon>Dikarya</taxon>
        <taxon>Basidiomycota</taxon>
        <taxon>Agaricomycotina</taxon>
        <taxon>Agaricomycetes</taxon>
        <taxon>Cantharellales</taxon>
        <taxon>Botryobasidiaceae</taxon>
        <taxon>Botryobasidium</taxon>
    </lineage>
</organism>
<accession>A0A067MJA5</accession>
<keyword evidence="3" id="KW-1185">Reference proteome</keyword>
<dbReference type="Pfam" id="PF20236">
    <property type="entry name" value="DUF6593"/>
    <property type="match status" value="1"/>
</dbReference>
<dbReference type="OrthoDB" id="3360976at2759"/>
<feature type="domain" description="DUF6593" evidence="1">
    <location>
        <begin position="17"/>
        <end position="190"/>
    </location>
</feature>
<dbReference type="EMBL" id="KL198056">
    <property type="protein sequence ID" value="KDQ11661.1"/>
    <property type="molecule type" value="Genomic_DNA"/>
</dbReference>
<name>A0A067MJA5_BOTB1</name>
<dbReference type="AlphaFoldDB" id="A0A067MJA5"/>
<evidence type="ECO:0000259" key="1">
    <source>
        <dbReference type="Pfam" id="PF20236"/>
    </source>
</evidence>
<reference evidence="3" key="1">
    <citation type="journal article" date="2014" name="Proc. Natl. Acad. Sci. U.S.A.">
        <title>Extensive sampling of basidiomycete genomes demonstrates inadequacy of the white-rot/brown-rot paradigm for wood decay fungi.</title>
        <authorList>
            <person name="Riley R."/>
            <person name="Salamov A.A."/>
            <person name="Brown D.W."/>
            <person name="Nagy L.G."/>
            <person name="Floudas D."/>
            <person name="Held B.W."/>
            <person name="Levasseur A."/>
            <person name="Lombard V."/>
            <person name="Morin E."/>
            <person name="Otillar R."/>
            <person name="Lindquist E.A."/>
            <person name="Sun H."/>
            <person name="LaButti K.M."/>
            <person name="Schmutz J."/>
            <person name="Jabbour D."/>
            <person name="Luo H."/>
            <person name="Baker S.E."/>
            <person name="Pisabarro A.G."/>
            <person name="Walton J.D."/>
            <person name="Blanchette R.A."/>
            <person name="Henrissat B."/>
            <person name="Martin F."/>
            <person name="Cullen D."/>
            <person name="Hibbett D.S."/>
            <person name="Grigoriev I.V."/>
        </authorList>
    </citation>
    <scope>NUCLEOTIDE SEQUENCE [LARGE SCALE GENOMIC DNA]</scope>
    <source>
        <strain evidence="3">FD-172 SS1</strain>
    </source>
</reference>